<evidence type="ECO:0008006" key="3">
    <source>
        <dbReference type="Google" id="ProtNLM"/>
    </source>
</evidence>
<protein>
    <recommendedName>
        <fullName evidence="3">Tocopherol cyclase</fullName>
    </recommendedName>
</protein>
<evidence type="ECO:0000313" key="2">
    <source>
        <dbReference type="Proteomes" id="UP000677305"/>
    </source>
</evidence>
<dbReference type="AlphaFoldDB" id="A0A8J8SEB1"/>
<proteinExistence type="predicted"/>
<name>A0A8J8SEB1_9FIRM</name>
<dbReference type="Pfam" id="PF14249">
    <property type="entry name" value="Tocopherol_cycl"/>
    <property type="match status" value="1"/>
</dbReference>
<dbReference type="PANTHER" id="PTHR35309">
    <property type="match status" value="1"/>
</dbReference>
<dbReference type="RefSeq" id="WP_212691656.1">
    <property type="nucleotide sequence ID" value="NZ_CP058561.1"/>
</dbReference>
<dbReference type="GO" id="GO:0009976">
    <property type="term" value="F:tocopherol cyclase activity"/>
    <property type="evidence" value="ECO:0007669"/>
    <property type="project" value="InterPro"/>
</dbReference>
<gene>
    <name evidence="1" type="ORF">HYG85_23340</name>
</gene>
<dbReference type="EMBL" id="CP058561">
    <property type="protein sequence ID" value="QUH31702.1"/>
    <property type="molecule type" value="Genomic_DNA"/>
</dbReference>
<sequence>MKKNKIYKMCNPVCLQGNIEKQNYFEGWYYKCVDANNKYSCAFIPGISTSTSKYKRHAFIQFIDNSNNLPLYIPFAIKSFSYSDKPFVLNISNCVFSDSKMIINIDHNDCKIKGKIVFGDFTNIERNIKLPTIMGYYRYIPFMECFHSIISLSHSLKGYMKINDRTIDFNNGTGYLEKDFGTSFPKRWIWVHSNTFNVKDTCLMCSIASIPFISKTFTGLICILYVAGKEYRFATYLKAKITKLLCSKNNLHIELSQGNYKLEIRSMCSDNNILIAPKNGNMNRKIIESMSAKIKVKLLKDDYVIFESITHNGCVEYN</sequence>
<evidence type="ECO:0000313" key="1">
    <source>
        <dbReference type="EMBL" id="QUH31702.1"/>
    </source>
</evidence>
<dbReference type="InterPro" id="IPR025893">
    <property type="entry name" value="Tocopherol_cyclase"/>
</dbReference>
<dbReference type="KEGG" id="vgu:HYG85_23340"/>
<accession>A0A8J8SEB1</accession>
<dbReference type="PANTHER" id="PTHR35309:SF4">
    <property type="entry name" value="TOCOPHEROL CYCLASE"/>
    <property type="match status" value="1"/>
</dbReference>
<dbReference type="Proteomes" id="UP000677305">
    <property type="component" value="Chromosome"/>
</dbReference>
<keyword evidence="2" id="KW-1185">Reference proteome</keyword>
<reference evidence="1 2" key="1">
    <citation type="submission" date="2020-07" db="EMBL/GenBank/DDBJ databases">
        <title>Vallitalea guaymasensis genome.</title>
        <authorList>
            <person name="Postec A."/>
        </authorList>
    </citation>
    <scope>NUCLEOTIDE SEQUENCE [LARGE SCALE GENOMIC DNA]</scope>
    <source>
        <strain evidence="1 2">Ra1766G1</strain>
    </source>
</reference>
<organism evidence="1 2">
    <name type="scientific">Vallitalea guaymasensis</name>
    <dbReference type="NCBI Taxonomy" id="1185412"/>
    <lineage>
        <taxon>Bacteria</taxon>
        <taxon>Bacillati</taxon>
        <taxon>Bacillota</taxon>
        <taxon>Clostridia</taxon>
        <taxon>Lachnospirales</taxon>
        <taxon>Vallitaleaceae</taxon>
        <taxon>Vallitalea</taxon>
    </lineage>
</organism>